<feature type="transmembrane region" description="Helical" evidence="7">
    <location>
        <begin position="64"/>
        <end position="90"/>
    </location>
</feature>
<dbReference type="RefSeq" id="WP_108131369.1">
    <property type="nucleotide sequence ID" value="NZ_CP098827.1"/>
</dbReference>
<dbReference type="InterPro" id="IPR051907">
    <property type="entry name" value="DoxX-like_oxidoreductase"/>
</dbReference>
<keyword evidence="3" id="KW-1003">Cell membrane</keyword>
<dbReference type="PANTHER" id="PTHR33452">
    <property type="entry name" value="OXIDOREDUCTASE CATD-RELATED"/>
    <property type="match status" value="1"/>
</dbReference>
<dbReference type="InterPro" id="IPR032808">
    <property type="entry name" value="DoxX"/>
</dbReference>
<reference evidence="8" key="1">
    <citation type="submission" date="2022-06" db="EMBL/GenBank/DDBJ databases">
        <title>A novel DMS-producing enzyme.</title>
        <authorList>
            <person name="Zhang Y."/>
        </authorList>
    </citation>
    <scope>NUCLEOTIDE SEQUENCE</scope>
    <source>
        <strain evidence="8">RT37</strain>
    </source>
</reference>
<dbReference type="Pfam" id="PF07681">
    <property type="entry name" value="DoxX"/>
    <property type="match status" value="1"/>
</dbReference>
<evidence type="ECO:0000256" key="3">
    <source>
        <dbReference type="ARBA" id="ARBA00022475"/>
    </source>
</evidence>
<evidence type="ECO:0000313" key="8">
    <source>
        <dbReference type="EMBL" id="XBO71906.1"/>
    </source>
</evidence>
<organism evidence="8">
    <name type="scientific">Halomonas sp. RT37</name>
    <dbReference type="NCBI Taxonomy" id="2950872"/>
    <lineage>
        <taxon>Bacteria</taxon>
        <taxon>Pseudomonadati</taxon>
        <taxon>Pseudomonadota</taxon>
        <taxon>Gammaproteobacteria</taxon>
        <taxon>Oceanospirillales</taxon>
        <taxon>Halomonadaceae</taxon>
        <taxon>Halomonas</taxon>
    </lineage>
</organism>
<keyword evidence="6 7" id="KW-0472">Membrane</keyword>
<keyword evidence="4 7" id="KW-0812">Transmembrane</keyword>
<comment type="subcellular location">
    <subcellularLocation>
        <location evidence="1">Cell membrane</location>
        <topology evidence="1">Multi-pass membrane protein</topology>
    </subcellularLocation>
</comment>
<dbReference type="EMBL" id="CP098827">
    <property type="protein sequence ID" value="XBO71906.1"/>
    <property type="molecule type" value="Genomic_DNA"/>
</dbReference>
<feature type="transmembrane region" description="Helical" evidence="7">
    <location>
        <begin position="121"/>
        <end position="146"/>
    </location>
</feature>
<dbReference type="GO" id="GO:0005886">
    <property type="term" value="C:plasma membrane"/>
    <property type="evidence" value="ECO:0007669"/>
    <property type="project" value="UniProtKB-SubCell"/>
</dbReference>
<dbReference type="PANTHER" id="PTHR33452:SF1">
    <property type="entry name" value="INNER MEMBRANE PROTEIN YPHA-RELATED"/>
    <property type="match status" value="1"/>
</dbReference>
<proteinExistence type="inferred from homology"/>
<protein>
    <submittedName>
        <fullName evidence="8">DoxX family protein</fullName>
    </submittedName>
</protein>
<evidence type="ECO:0000256" key="4">
    <source>
        <dbReference type="ARBA" id="ARBA00022692"/>
    </source>
</evidence>
<evidence type="ECO:0000256" key="7">
    <source>
        <dbReference type="SAM" id="Phobius"/>
    </source>
</evidence>
<evidence type="ECO:0000256" key="2">
    <source>
        <dbReference type="ARBA" id="ARBA00006679"/>
    </source>
</evidence>
<evidence type="ECO:0000256" key="6">
    <source>
        <dbReference type="ARBA" id="ARBA00023136"/>
    </source>
</evidence>
<feature type="transmembrane region" description="Helical" evidence="7">
    <location>
        <begin position="97"/>
        <end position="115"/>
    </location>
</feature>
<accession>A0AAU7KJK8</accession>
<gene>
    <name evidence="8" type="ORF">NFG58_04130</name>
</gene>
<evidence type="ECO:0000256" key="1">
    <source>
        <dbReference type="ARBA" id="ARBA00004651"/>
    </source>
</evidence>
<dbReference type="AlphaFoldDB" id="A0AAU7KJK8"/>
<keyword evidence="5 7" id="KW-1133">Transmembrane helix</keyword>
<sequence length="166" mass="18383">MTPMTNLLDTYYGRLCPWLERRSLDLVLALMRLVLGAVFFLSALTKVEGFGIADSTFFLFEHEYALPLISPVLAAYLATLAEFSLSLLLWAGLATRLAALGLLIMTLVIQTFVYPEAWVTHGLWAASLATLILRGGGCLSLEWLLCRMKGKGREPMTPQQDRADDA</sequence>
<evidence type="ECO:0000256" key="5">
    <source>
        <dbReference type="ARBA" id="ARBA00022989"/>
    </source>
</evidence>
<feature type="transmembrane region" description="Helical" evidence="7">
    <location>
        <begin position="24"/>
        <end position="44"/>
    </location>
</feature>
<comment type="similarity">
    <text evidence="2">Belongs to the DoxX family.</text>
</comment>
<name>A0AAU7KJK8_9GAMM</name>